<dbReference type="EMBL" id="LSSK01001860">
    <property type="protein sequence ID" value="OMH78680.1"/>
    <property type="molecule type" value="Genomic_DNA"/>
</dbReference>
<name>A0A1R1PCJ3_ZANCU</name>
<dbReference type="AlphaFoldDB" id="A0A1R1PCJ3"/>
<evidence type="ECO:0000313" key="4">
    <source>
        <dbReference type="Proteomes" id="UP000188320"/>
    </source>
</evidence>
<proteinExistence type="predicted"/>
<dbReference type="GO" id="GO:0006261">
    <property type="term" value="P:DNA-templated DNA replication"/>
    <property type="evidence" value="ECO:0007669"/>
    <property type="project" value="TreeGrafter"/>
</dbReference>
<protein>
    <submittedName>
        <fullName evidence="3">Uncharacterized protein</fullName>
    </submittedName>
</protein>
<dbReference type="OrthoDB" id="329666at2759"/>
<comment type="caution">
    <text evidence="3">The sequence shown here is derived from an EMBL/GenBank/DDBJ whole genome shotgun (WGS) entry which is preliminary data.</text>
</comment>
<dbReference type="PANTHER" id="PTHR13489:SF0">
    <property type="entry name" value="MINI-CHROMOSOME MAINTENANCE COMPLEX-BINDING PROTEIN"/>
    <property type="match status" value="1"/>
</dbReference>
<dbReference type="InterPro" id="IPR019140">
    <property type="entry name" value="MCM_complex-bd"/>
</dbReference>
<evidence type="ECO:0000256" key="1">
    <source>
        <dbReference type="ARBA" id="ARBA00004123"/>
    </source>
</evidence>
<dbReference type="GO" id="GO:0003682">
    <property type="term" value="F:chromatin binding"/>
    <property type="evidence" value="ECO:0007669"/>
    <property type="project" value="TreeGrafter"/>
</dbReference>
<reference evidence="4" key="1">
    <citation type="submission" date="2017-01" db="EMBL/GenBank/DDBJ databases">
        <authorList>
            <person name="Wang Y."/>
            <person name="White M."/>
            <person name="Kvist S."/>
            <person name="Moncalvo J.-M."/>
        </authorList>
    </citation>
    <scope>NUCLEOTIDE SEQUENCE [LARGE SCALE GENOMIC DNA]</scope>
    <source>
        <strain evidence="4">COL-18-3</strain>
    </source>
</reference>
<evidence type="ECO:0000313" key="3">
    <source>
        <dbReference type="EMBL" id="OMH78680.1"/>
    </source>
</evidence>
<accession>A0A1R1PCJ3</accession>
<evidence type="ECO:0000256" key="2">
    <source>
        <dbReference type="ARBA" id="ARBA00023242"/>
    </source>
</evidence>
<sequence length="125" mass="13203">MLILNTRAENAGKLTINLTGLPLDPNANRIQAPAAAPSSFGVGSLDSHSVAIQNILTTLKSLLPAVVTIPLSISLLSRHPCTPSNEVCGLRSGLLQVCPLTLLAIDETTMDEGELKEQGSWCPIY</sequence>
<dbReference type="GO" id="GO:0005634">
    <property type="term" value="C:nucleus"/>
    <property type="evidence" value="ECO:0007669"/>
    <property type="project" value="UniProtKB-SubCell"/>
</dbReference>
<keyword evidence="2" id="KW-0539">Nucleus</keyword>
<keyword evidence="4" id="KW-1185">Reference proteome</keyword>
<dbReference type="Proteomes" id="UP000188320">
    <property type="component" value="Unassembled WGS sequence"/>
</dbReference>
<gene>
    <name evidence="3" type="ORF">AX774_g7924</name>
</gene>
<organism evidence="3 4">
    <name type="scientific">Zancudomyces culisetae</name>
    <name type="common">Gut fungus</name>
    <name type="synonym">Smittium culisetae</name>
    <dbReference type="NCBI Taxonomy" id="1213189"/>
    <lineage>
        <taxon>Eukaryota</taxon>
        <taxon>Fungi</taxon>
        <taxon>Fungi incertae sedis</taxon>
        <taxon>Zoopagomycota</taxon>
        <taxon>Kickxellomycotina</taxon>
        <taxon>Harpellomycetes</taxon>
        <taxon>Harpellales</taxon>
        <taxon>Legeriomycetaceae</taxon>
        <taxon>Zancudomyces</taxon>
    </lineage>
</organism>
<dbReference type="PANTHER" id="PTHR13489">
    <property type="entry name" value="MINI-CHROMOSOME MAINTENANCE COMPLEX-BINDING PROTEIN"/>
    <property type="match status" value="1"/>
</dbReference>
<comment type="subcellular location">
    <subcellularLocation>
        <location evidence="1">Nucleus</location>
    </subcellularLocation>
</comment>
<dbReference type="Pfam" id="PF09739">
    <property type="entry name" value="MCM_bind"/>
    <property type="match status" value="1"/>
</dbReference>